<accession>A0A6H5HZ53</accession>
<dbReference type="PANTHER" id="PTHR37984:SF5">
    <property type="entry name" value="PROTEIN NYNRIN-LIKE"/>
    <property type="match status" value="1"/>
</dbReference>
<gene>
    <name evidence="4" type="ORF">TBRA_LOCUS2113</name>
</gene>
<dbReference type="EMBL" id="CADCXV010000423">
    <property type="protein sequence ID" value="CAB0030097.1"/>
    <property type="molecule type" value="Genomic_DNA"/>
</dbReference>
<proteinExistence type="predicted"/>
<feature type="compositionally biased region" description="Acidic residues" evidence="2">
    <location>
        <begin position="1"/>
        <end position="11"/>
    </location>
</feature>
<dbReference type="InterPro" id="IPR050951">
    <property type="entry name" value="Retrovirus_Pol_polyprotein"/>
</dbReference>
<dbReference type="AlphaFoldDB" id="A0A6H5HZ53"/>
<dbReference type="OrthoDB" id="8057740at2759"/>
<evidence type="ECO:0000313" key="5">
    <source>
        <dbReference type="Proteomes" id="UP000479190"/>
    </source>
</evidence>
<dbReference type="GO" id="GO:0071897">
    <property type="term" value="P:DNA biosynthetic process"/>
    <property type="evidence" value="ECO:0007669"/>
    <property type="project" value="UniProtKB-ARBA"/>
</dbReference>
<feature type="region of interest" description="Disordered" evidence="2">
    <location>
        <begin position="1"/>
        <end position="53"/>
    </location>
</feature>
<dbReference type="InterPro" id="IPR041577">
    <property type="entry name" value="RT_RNaseH_2"/>
</dbReference>
<organism evidence="4 5">
    <name type="scientific">Trichogramma brassicae</name>
    <dbReference type="NCBI Taxonomy" id="86971"/>
    <lineage>
        <taxon>Eukaryota</taxon>
        <taxon>Metazoa</taxon>
        <taxon>Ecdysozoa</taxon>
        <taxon>Arthropoda</taxon>
        <taxon>Hexapoda</taxon>
        <taxon>Insecta</taxon>
        <taxon>Pterygota</taxon>
        <taxon>Neoptera</taxon>
        <taxon>Endopterygota</taxon>
        <taxon>Hymenoptera</taxon>
        <taxon>Apocrita</taxon>
        <taxon>Proctotrupomorpha</taxon>
        <taxon>Chalcidoidea</taxon>
        <taxon>Trichogrammatidae</taxon>
        <taxon>Trichogramma</taxon>
    </lineage>
</organism>
<keyword evidence="5" id="KW-1185">Reference proteome</keyword>
<feature type="compositionally biased region" description="Polar residues" evidence="2">
    <location>
        <begin position="13"/>
        <end position="28"/>
    </location>
</feature>
<dbReference type="InterPro" id="IPR043128">
    <property type="entry name" value="Rev_trsase/Diguanyl_cyclase"/>
</dbReference>
<keyword evidence="1" id="KW-0511">Multifunctional enzyme</keyword>
<evidence type="ECO:0000259" key="3">
    <source>
        <dbReference type="Pfam" id="PF17919"/>
    </source>
</evidence>
<dbReference type="Proteomes" id="UP000479190">
    <property type="component" value="Unassembled WGS sequence"/>
</dbReference>
<dbReference type="SUPFAM" id="SSF56672">
    <property type="entry name" value="DNA/RNA polymerases"/>
    <property type="match status" value="1"/>
</dbReference>
<dbReference type="InterPro" id="IPR043502">
    <property type="entry name" value="DNA/RNA_pol_sf"/>
</dbReference>
<dbReference type="PANTHER" id="PTHR37984">
    <property type="entry name" value="PROTEIN CBG26694"/>
    <property type="match status" value="1"/>
</dbReference>
<evidence type="ECO:0000313" key="4">
    <source>
        <dbReference type="EMBL" id="CAB0030097.1"/>
    </source>
</evidence>
<dbReference type="Pfam" id="PF17919">
    <property type="entry name" value="RT_RNaseH_2"/>
    <property type="match status" value="1"/>
</dbReference>
<dbReference type="Gene3D" id="3.30.70.270">
    <property type="match status" value="1"/>
</dbReference>
<feature type="domain" description="Reverse transcriptase/retrotransposon-derived protein RNase H-like" evidence="3">
    <location>
        <begin position="204"/>
        <end position="281"/>
    </location>
</feature>
<evidence type="ECO:0000256" key="1">
    <source>
        <dbReference type="ARBA" id="ARBA00023268"/>
    </source>
</evidence>
<dbReference type="GO" id="GO:0003824">
    <property type="term" value="F:catalytic activity"/>
    <property type="evidence" value="ECO:0007669"/>
    <property type="project" value="UniProtKB-KW"/>
</dbReference>
<sequence length="309" mass="34418">MEAEKDEEEETQASKAVTTNTAKQPSRSNLRDAGIAKRRQTHRNREAGAGDAGEWCNRAQQFTLQFTDRPSEEKGRTMAVFVSIFAGSMNSPSTRAQQIPRISDALKDLGEATVFSTLDLKRAIGRSPWRRRPENTPPSPHRREELIIPSHAVRIKGGARNVSAHDGAGGLNRTCNWLQEYVPRLATTLAPLTDLLREKRGLRWTGPAQRAFEEVKTALNHPLRLARPLKNEKYILQTDASSRGMGAVLFQQPEGEGRRIIAYASANFQSPRRNITATSRNASQWYGQSSGSAPTWRTGLSFFERIVGP</sequence>
<protein>
    <recommendedName>
        <fullName evidence="3">Reverse transcriptase/retrotransposon-derived protein RNase H-like domain-containing protein</fullName>
    </recommendedName>
</protein>
<reference evidence="4 5" key="1">
    <citation type="submission" date="2020-02" db="EMBL/GenBank/DDBJ databases">
        <authorList>
            <person name="Ferguson B K."/>
        </authorList>
    </citation>
    <scope>NUCLEOTIDE SEQUENCE [LARGE SCALE GENOMIC DNA]</scope>
</reference>
<name>A0A6H5HZ53_9HYME</name>
<evidence type="ECO:0000256" key="2">
    <source>
        <dbReference type="SAM" id="MobiDB-lite"/>
    </source>
</evidence>